<sequence length="344" mass="39666">MAIRAQQLISSAVCREHGCGQLPQTSYAFQASTTSWRVKNSSAGSLMNGVELRDCILLGADLDSRSVSRRLDLFCFHRNGGERPTVLWWGRFRARDRQSYSRSSASKYGHGLSSCHEISIPLRRRSFRPPRRRNHMIVRAALDDPYEILGVSRSATEREIKQAYRKLALKYHPDVNKQADAQKKFMQIKGAYQTLVDANSRAKYDSSTHASPQWDPFSWETERPFSQKPKEEEEFYGLEDFFRDLQADARKNAKQDAKPKSLWEELAEIGEEFVEFLEKELNITDATEGDKSAKYRSDYDTRNNKKKPSDEPDIPEEEKEKKKVESELAEIEEMLAKIKKELGI</sequence>
<keyword evidence="4" id="KW-1185">Reference proteome</keyword>
<evidence type="ECO:0000313" key="4">
    <source>
        <dbReference type="Proteomes" id="UP001605036"/>
    </source>
</evidence>
<organism evidence="3 4">
    <name type="scientific">Riccia fluitans</name>
    <dbReference type="NCBI Taxonomy" id="41844"/>
    <lineage>
        <taxon>Eukaryota</taxon>
        <taxon>Viridiplantae</taxon>
        <taxon>Streptophyta</taxon>
        <taxon>Embryophyta</taxon>
        <taxon>Marchantiophyta</taxon>
        <taxon>Marchantiopsida</taxon>
        <taxon>Marchantiidae</taxon>
        <taxon>Marchantiales</taxon>
        <taxon>Ricciaceae</taxon>
        <taxon>Riccia</taxon>
    </lineage>
</organism>
<dbReference type="EMBL" id="JBHFFA010000006">
    <property type="protein sequence ID" value="KAL2623522.1"/>
    <property type="molecule type" value="Genomic_DNA"/>
</dbReference>
<dbReference type="PRINTS" id="PR00625">
    <property type="entry name" value="JDOMAIN"/>
</dbReference>
<dbReference type="InterPro" id="IPR018253">
    <property type="entry name" value="DnaJ_domain_CS"/>
</dbReference>
<accession>A0ABD1YD85</accession>
<dbReference type="Pfam" id="PF00226">
    <property type="entry name" value="DnaJ"/>
    <property type="match status" value="1"/>
</dbReference>
<gene>
    <name evidence="3" type="ORF">R1flu_003727</name>
</gene>
<evidence type="ECO:0000313" key="3">
    <source>
        <dbReference type="EMBL" id="KAL2623522.1"/>
    </source>
</evidence>
<dbReference type="AlphaFoldDB" id="A0ABD1YD85"/>
<dbReference type="Gene3D" id="1.10.287.110">
    <property type="entry name" value="DnaJ domain"/>
    <property type="match status" value="1"/>
</dbReference>
<evidence type="ECO:0000256" key="1">
    <source>
        <dbReference type="SAM" id="MobiDB-lite"/>
    </source>
</evidence>
<feature type="compositionally biased region" description="Basic and acidic residues" evidence="1">
    <location>
        <begin position="287"/>
        <end position="310"/>
    </location>
</feature>
<reference evidence="3 4" key="1">
    <citation type="submission" date="2024-09" db="EMBL/GenBank/DDBJ databases">
        <title>Chromosome-scale assembly of Riccia fluitans.</title>
        <authorList>
            <person name="Paukszto L."/>
            <person name="Sawicki J."/>
            <person name="Karawczyk K."/>
            <person name="Piernik-Szablinska J."/>
            <person name="Szczecinska M."/>
            <person name="Mazdziarz M."/>
        </authorList>
    </citation>
    <scope>NUCLEOTIDE SEQUENCE [LARGE SCALE GENOMIC DNA]</scope>
    <source>
        <strain evidence="3">Rf_01</strain>
        <tissue evidence="3">Aerial parts of the thallus</tissue>
    </source>
</reference>
<feature type="compositionally biased region" description="Basic and acidic residues" evidence="1">
    <location>
        <begin position="220"/>
        <end position="230"/>
    </location>
</feature>
<dbReference type="InterPro" id="IPR001623">
    <property type="entry name" value="DnaJ_domain"/>
</dbReference>
<proteinExistence type="predicted"/>
<comment type="caution">
    <text evidence="3">The sequence shown here is derived from an EMBL/GenBank/DDBJ whole genome shotgun (WGS) entry which is preliminary data.</text>
</comment>
<dbReference type="Proteomes" id="UP001605036">
    <property type="component" value="Unassembled WGS sequence"/>
</dbReference>
<dbReference type="SMART" id="SM00271">
    <property type="entry name" value="DnaJ"/>
    <property type="match status" value="1"/>
</dbReference>
<dbReference type="PANTHER" id="PTHR43096">
    <property type="entry name" value="DNAJ HOMOLOG 1, MITOCHONDRIAL-RELATED"/>
    <property type="match status" value="1"/>
</dbReference>
<dbReference type="SUPFAM" id="SSF46565">
    <property type="entry name" value="Chaperone J-domain"/>
    <property type="match status" value="1"/>
</dbReference>
<dbReference type="InterPro" id="IPR036869">
    <property type="entry name" value="J_dom_sf"/>
</dbReference>
<protein>
    <recommendedName>
        <fullName evidence="2">J domain-containing protein</fullName>
    </recommendedName>
</protein>
<dbReference type="CDD" id="cd06257">
    <property type="entry name" value="DnaJ"/>
    <property type="match status" value="1"/>
</dbReference>
<name>A0ABD1YD85_9MARC</name>
<dbReference type="PROSITE" id="PS00636">
    <property type="entry name" value="DNAJ_1"/>
    <property type="match status" value="1"/>
</dbReference>
<feature type="region of interest" description="Disordered" evidence="1">
    <location>
        <begin position="287"/>
        <end position="326"/>
    </location>
</feature>
<dbReference type="PROSITE" id="PS50076">
    <property type="entry name" value="DNAJ_2"/>
    <property type="match status" value="1"/>
</dbReference>
<feature type="region of interest" description="Disordered" evidence="1">
    <location>
        <begin position="206"/>
        <end position="230"/>
    </location>
</feature>
<evidence type="ECO:0000259" key="2">
    <source>
        <dbReference type="PROSITE" id="PS50076"/>
    </source>
</evidence>
<feature type="domain" description="J" evidence="2">
    <location>
        <begin position="144"/>
        <end position="208"/>
    </location>
</feature>
<dbReference type="PANTHER" id="PTHR43096:SF58">
    <property type="entry name" value="CHAPERONE DNAJ-DOMAIN SUPERFAMILY PROTEIN"/>
    <property type="match status" value="1"/>
</dbReference>